<dbReference type="CDD" id="cd22432">
    <property type="entry name" value="KH-I_HNRNPK_rpt1"/>
    <property type="match status" value="1"/>
</dbReference>
<dbReference type="InterPro" id="IPR004088">
    <property type="entry name" value="KH_dom_type_1"/>
</dbReference>
<dbReference type="SUPFAM" id="SSF54791">
    <property type="entry name" value="Eukaryotic type KH-domain (KH-domain type I)"/>
    <property type="match status" value="2"/>
</dbReference>
<proteinExistence type="evidence at transcript level"/>
<protein>
    <submittedName>
        <fullName evidence="5">Clone ZZD545 mRNA sequence</fullName>
    </submittedName>
</protein>
<reference evidence="5" key="1">
    <citation type="journal article" date="2003" name="Nat. Genet.">
        <title>Evolutionary and biomedical implications of a Schistosoma japonicum complementary DNA resource.</title>
        <authorList>
            <person name="Hu W."/>
            <person name="Yan Q."/>
            <person name="Shen D.K."/>
            <person name="Liu F."/>
            <person name="Zhu Z.D."/>
            <person name="Song H.D."/>
            <person name="Xu X.R."/>
            <person name="Wang Z.J."/>
            <person name="Rong Y.P."/>
            <person name="Zeng L.C."/>
            <person name="Wu J."/>
            <person name="Zhang X."/>
            <person name="Wang J.J."/>
            <person name="Xu X.N."/>
            <person name="Wang S.Y."/>
            <person name="Fu G."/>
            <person name="Zhang X.L."/>
            <person name="Wang Z.Q."/>
            <person name="Brindley P.J."/>
            <person name="McManus D.P."/>
            <person name="Xue C.L."/>
            <person name="Feng Z."/>
            <person name="Chen Z."/>
            <person name="Han Z.G."/>
        </authorList>
    </citation>
    <scope>NUCLEOTIDE SEQUENCE</scope>
</reference>
<feature type="region of interest" description="Disordered" evidence="3">
    <location>
        <begin position="103"/>
        <end position="131"/>
    </location>
</feature>
<organism evidence="5">
    <name type="scientific">Schistosoma japonicum</name>
    <name type="common">Blood fluke</name>
    <dbReference type="NCBI Taxonomy" id="6182"/>
    <lineage>
        <taxon>Eukaryota</taxon>
        <taxon>Metazoa</taxon>
        <taxon>Spiralia</taxon>
        <taxon>Lophotrochozoa</taxon>
        <taxon>Platyhelminthes</taxon>
        <taxon>Trematoda</taxon>
        <taxon>Digenea</taxon>
        <taxon>Strigeidida</taxon>
        <taxon>Schistosomatoidea</taxon>
        <taxon>Schistosomatidae</taxon>
        <taxon>Schistosoma</taxon>
    </lineage>
</organism>
<dbReference type="Gene3D" id="3.30.1370.10">
    <property type="entry name" value="K Homology domain, type 1"/>
    <property type="match status" value="2"/>
</dbReference>
<keyword evidence="2" id="KW-0694">RNA-binding</keyword>
<dbReference type="SMART" id="SM00322">
    <property type="entry name" value="KH"/>
    <property type="match status" value="2"/>
</dbReference>
<accession>Q86EC5</accession>
<dbReference type="GO" id="GO:0003723">
    <property type="term" value="F:RNA binding"/>
    <property type="evidence" value="ECO:0007669"/>
    <property type="project" value="UniProtKB-UniRule"/>
</dbReference>
<dbReference type="EMBL" id="AY223294">
    <property type="protein sequence ID" value="AAP06332.1"/>
    <property type="molecule type" value="mRNA"/>
</dbReference>
<dbReference type="InterPro" id="IPR004087">
    <property type="entry name" value="KH_dom"/>
</dbReference>
<evidence type="ECO:0000259" key="4">
    <source>
        <dbReference type="SMART" id="SM00322"/>
    </source>
</evidence>
<feature type="compositionally biased region" description="Acidic residues" evidence="3">
    <location>
        <begin position="122"/>
        <end position="131"/>
    </location>
</feature>
<evidence type="ECO:0000256" key="3">
    <source>
        <dbReference type="SAM" id="MobiDB-lite"/>
    </source>
</evidence>
<dbReference type="Pfam" id="PF00013">
    <property type="entry name" value="KH_1"/>
    <property type="match status" value="2"/>
</dbReference>
<dbReference type="PANTHER" id="PTHR10288">
    <property type="entry name" value="KH DOMAIN CONTAINING RNA BINDING PROTEIN"/>
    <property type="match status" value="1"/>
</dbReference>
<evidence type="ECO:0000313" key="5">
    <source>
        <dbReference type="EMBL" id="AAP06332.1"/>
    </source>
</evidence>
<dbReference type="InterPro" id="IPR036612">
    <property type="entry name" value="KH_dom_type_1_sf"/>
</dbReference>
<evidence type="ECO:0000256" key="1">
    <source>
        <dbReference type="ARBA" id="ARBA00022737"/>
    </source>
</evidence>
<dbReference type="PROSITE" id="PS50084">
    <property type="entry name" value="KH_TYPE_1"/>
    <property type="match status" value="2"/>
</dbReference>
<name>Q86EC5_SCHJA</name>
<keyword evidence="1" id="KW-0677">Repeat</keyword>
<feature type="domain" description="K Homology" evidence="4">
    <location>
        <begin position="131"/>
        <end position="203"/>
    </location>
</feature>
<feature type="domain" description="K Homology" evidence="4">
    <location>
        <begin position="25"/>
        <end position="93"/>
    </location>
</feature>
<evidence type="ECO:0000256" key="2">
    <source>
        <dbReference type="PROSITE-ProRule" id="PRU00117"/>
    </source>
</evidence>
<dbReference type="AlphaFoldDB" id="Q86EC5"/>
<sequence>MKRDNSGNNQDGPPTKFQRSSVDLTNVSIRFLIPGRAAGIMIGKGGENIKKIRSQYNVKLNIPDSRGPERIMTIEGDLQAICSIMRDVCPKLKDIMNAKLSDPKRIMGTQGARRRPRRNEDPERDDDEDENMIDFRILVHESQAGSVIGRGGERIKDLRDKYKMRVIKVYQMLAPLSTDRVVQMVADPDNVVQCLRAVIEAVESVLLVVAVRTMMPQTSAKAMLSITVAGCLEKLPQHWLKECLSVDQGHATNGVQHGRSVHDGW</sequence>